<feature type="transmembrane region" description="Helical" evidence="2">
    <location>
        <begin position="12"/>
        <end position="34"/>
    </location>
</feature>
<proteinExistence type="inferred from homology"/>
<keyword evidence="4" id="KW-1185">Reference proteome</keyword>
<keyword evidence="2" id="KW-1133">Transmembrane helix</keyword>
<dbReference type="InterPro" id="IPR001619">
    <property type="entry name" value="Sec1-like"/>
</dbReference>
<reference evidence="3" key="1">
    <citation type="submission" date="2023-01" db="EMBL/GenBank/DDBJ databases">
        <title>Genome assembly of the deep-sea coral Lophelia pertusa.</title>
        <authorList>
            <person name="Herrera S."/>
            <person name="Cordes E."/>
        </authorList>
    </citation>
    <scope>NUCLEOTIDE SEQUENCE</scope>
    <source>
        <strain evidence="3">USNM1676648</strain>
        <tissue evidence="3">Polyp</tissue>
    </source>
</reference>
<dbReference type="InterPro" id="IPR036045">
    <property type="entry name" value="Sec1-like_sf"/>
</dbReference>
<dbReference type="GO" id="GO:0016192">
    <property type="term" value="P:vesicle-mediated transport"/>
    <property type="evidence" value="ECO:0007669"/>
    <property type="project" value="InterPro"/>
</dbReference>
<dbReference type="InterPro" id="IPR027482">
    <property type="entry name" value="Sec1-like_dom2"/>
</dbReference>
<evidence type="ECO:0000313" key="4">
    <source>
        <dbReference type="Proteomes" id="UP001163046"/>
    </source>
</evidence>
<evidence type="ECO:0000256" key="1">
    <source>
        <dbReference type="ARBA" id="ARBA00009884"/>
    </source>
</evidence>
<keyword evidence="2" id="KW-0812">Transmembrane</keyword>
<evidence type="ECO:0000313" key="3">
    <source>
        <dbReference type="EMBL" id="KAJ7370116.1"/>
    </source>
</evidence>
<comment type="caution">
    <text evidence="3">The sequence shown here is derived from an EMBL/GenBank/DDBJ whole genome shotgun (WGS) entry which is preliminary data.</text>
</comment>
<dbReference type="Gene3D" id="1.25.40.60">
    <property type="match status" value="1"/>
</dbReference>
<organism evidence="3 4">
    <name type="scientific">Desmophyllum pertusum</name>
    <dbReference type="NCBI Taxonomy" id="174260"/>
    <lineage>
        <taxon>Eukaryota</taxon>
        <taxon>Metazoa</taxon>
        <taxon>Cnidaria</taxon>
        <taxon>Anthozoa</taxon>
        <taxon>Hexacorallia</taxon>
        <taxon>Scleractinia</taxon>
        <taxon>Caryophylliina</taxon>
        <taxon>Caryophylliidae</taxon>
        <taxon>Desmophyllum</taxon>
    </lineage>
</organism>
<gene>
    <name evidence="3" type="primary">STXBP1_1</name>
    <name evidence="3" type="ORF">OS493_034045</name>
</gene>
<dbReference type="PANTHER" id="PTHR11679">
    <property type="entry name" value="VESICLE PROTEIN SORTING-ASSOCIATED"/>
    <property type="match status" value="1"/>
</dbReference>
<accession>A0A9W9YVH3</accession>
<dbReference type="SUPFAM" id="SSF56815">
    <property type="entry name" value="Sec1/munc18-like (SM) proteins"/>
    <property type="match status" value="1"/>
</dbReference>
<evidence type="ECO:0000256" key="2">
    <source>
        <dbReference type="SAM" id="Phobius"/>
    </source>
</evidence>
<comment type="similarity">
    <text evidence="1">Belongs to the STXBP/unc-18/SEC1 family.</text>
</comment>
<dbReference type="Gene3D" id="3.40.50.1910">
    <property type="match status" value="1"/>
</dbReference>
<dbReference type="AlphaFoldDB" id="A0A9W9YVH3"/>
<name>A0A9W9YVH3_9CNID</name>
<keyword evidence="2" id="KW-0472">Membrane</keyword>
<dbReference type="Proteomes" id="UP001163046">
    <property type="component" value="Unassembled WGS sequence"/>
</dbReference>
<sequence>MFYHALNLKNKFSAPLFSFVICSVIIKNMAYLGVPIIQDSCRKVVRPARKERPSMYELSRWVPLVKDIMEDAVEEKLSSTLYPFASQRTGAGAMSSNLGKAVSARLYGHWHKEKGSTEARAGPRLIIFILGGVCFSETRTAYEVTAAKKDWEVLIGSTHITTPNNFLASLRELAG</sequence>
<dbReference type="OrthoDB" id="2228at2759"/>
<dbReference type="Pfam" id="PF00995">
    <property type="entry name" value="Sec1"/>
    <property type="match status" value="1"/>
</dbReference>
<dbReference type="EMBL" id="MU826872">
    <property type="protein sequence ID" value="KAJ7370116.1"/>
    <property type="molecule type" value="Genomic_DNA"/>
</dbReference>
<protein>
    <submittedName>
        <fullName evidence="3">Syntaxin-binding protein 1</fullName>
    </submittedName>
</protein>